<dbReference type="Gene3D" id="1.20.1250.20">
    <property type="entry name" value="MFS general substrate transporter like domains"/>
    <property type="match status" value="1"/>
</dbReference>
<evidence type="ECO:0000256" key="3">
    <source>
        <dbReference type="ARBA" id="ARBA00022692"/>
    </source>
</evidence>
<dbReference type="GO" id="GO:0022857">
    <property type="term" value="F:transmembrane transporter activity"/>
    <property type="evidence" value="ECO:0007669"/>
    <property type="project" value="InterPro"/>
</dbReference>
<feature type="transmembrane region" description="Helical" evidence="6">
    <location>
        <begin position="363"/>
        <end position="386"/>
    </location>
</feature>
<comment type="caution">
    <text evidence="7">The sequence shown here is derived from an EMBL/GenBank/DDBJ whole genome shotgun (WGS) entry which is preliminary data.</text>
</comment>
<keyword evidence="3 6" id="KW-0812">Transmembrane</keyword>
<evidence type="ECO:0000256" key="1">
    <source>
        <dbReference type="ARBA" id="ARBA00004651"/>
    </source>
</evidence>
<dbReference type="EMBL" id="JACDUR010000006">
    <property type="protein sequence ID" value="MBA2894313.1"/>
    <property type="molecule type" value="Genomic_DNA"/>
</dbReference>
<name>A0A7W0CN86_9ACTN</name>
<keyword evidence="2" id="KW-1003">Cell membrane</keyword>
<dbReference type="SUPFAM" id="SSF103473">
    <property type="entry name" value="MFS general substrate transporter"/>
    <property type="match status" value="1"/>
</dbReference>
<comment type="subcellular location">
    <subcellularLocation>
        <location evidence="1">Cell membrane</location>
        <topology evidence="1">Multi-pass membrane protein</topology>
    </subcellularLocation>
</comment>
<evidence type="ECO:0000256" key="4">
    <source>
        <dbReference type="ARBA" id="ARBA00022989"/>
    </source>
</evidence>
<feature type="transmembrane region" description="Helical" evidence="6">
    <location>
        <begin position="37"/>
        <end position="58"/>
    </location>
</feature>
<reference evidence="7 8" key="1">
    <citation type="submission" date="2020-07" db="EMBL/GenBank/DDBJ databases">
        <title>Genomic Encyclopedia of Type Strains, Phase IV (KMG-IV): sequencing the most valuable type-strain genomes for metagenomic binning, comparative biology and taxonomic classification.</title>
        <authorList>
            <person name="Goeker M."/>
        </authorList>
    </citation>
    <scope>NUCLEOTIDE SEQUENCE [LARGE SCALE GENOMIC DNA]</scope>
    <source>
        <strain evidence="7 8">DSM 45533</strain>
    </source>
</reference>
<dbReference type="Pfam" id="PF07690">
    <property type="entry name" value="MFS_1"/>
    <property type="match status" value="1"/>
</dbReference>
<feature type="transmembrane region" description="Helical" evidence="6">
    <location>
        <begin position="143"/>
        <end position="171"/>
    </location>
</feature>
<dbReference type="PANTHER" id="PTHR23513:SF11">
    <property type="entry name" value="STAPHYLOFERRIN A TRANSPORTER"/>
    <property type="match status" value="1"/>
</dbReference>
<accession>A0A7W0CN86</accession>
<evidence type="ECO:0000256" key="6">
    <source>
        <dbReference type="SAM" id="Phobius"/>
    </source>
</evidence>
<dbReference type="InterPro" id="IPR036259">
    <property type="entry name" value="MFS_trans_sf"/>
</dbReference>
<dbReference type="CDD" id="cd06173">
    <property type="entry name" value="MFS_MefA_like"/>
    <property type="match status" value="1"/>
</dbReference>
<gene>
    <name evidence="7" type="ORF">HNR30_005685</name>
</gene>
<dbReference type="AlphaFoldDB" id="A0A7W0CN86"/>
<feature type="transmembrane region" description="Helical" evidence="6">
    <location>
        <begin position="332"/>
        <end position="351"/>
    </location>
</feature>
<evidence type="ECO:0000313" key="8">
    <source>
        <dbReference type="Proteomes" id="UP000530928"/>
    </source>
</evidence>
<keyword evidence="8" id="KW-1185">Reference proteome</keyword>
<sequence length="447" mass="45386">MTRRFLLLWLGNTAGTFSMVLFPVLLAIAVLDAGADAAVLGAALAAKTAGFLLGTPVGGVLADRRAPGRTLGVAGLIAAAGTAGVAWLLEGQLWAVVAAALVAGVGQGLYRPAFQAAVAAAVAEEARQRANALSSMSGRIVSMAAPGLAATISVVAGARAVLAVSGALWLLTALGSGLLRRTATQPTATPAMTAAPAASSRGRVAFFRRASEEGSGAARRERSGARGAASFWEGVREARRHRWFFPGLVALAIQAAAGFSATQVLLPTISRSGFGGDALLASALTATTVGALAGALLMMRWKPPAPGWTALLGLSAYGLAPLSLVLPPSVPTVIAAYAVAGFGSSLFNITWFTATQREVPPHLLARVSAVDFLVSYGLAPLGLLAVSPLTELAGAPAVLLGCGLLCLLSPLAVMLVPTTRGFTGPARYDTTSLWRNRRKDSAMSSAA</sequence>
<evidence type="ECO:0000313" key="7">
    <source>
        <dbReference type="EMBL" id="MBA2894313.1"/>
    </source>
</evidence>
<evidence type="ECO:0000256" key="2">
    <source>
        <dbReference type="ARBA" id="ARBA00022475"/>
    </source>
</evidence>
<dbReference type="InterPro" id="IPR011701">
    <property type="entry name" value="MFS"/>
</dbReference>
<feature type="transmembrane region" description="Helical" evidence="6">
    <location>
        <begin position="7"/>
        <end position="31"/>
    </location>
</feature>
<keyword evidence="5 6" id="KW-0472">Membrane</keyword>
<protein>
    <submittedName>
        <fullName evidence="7">MFS family permease</fullName>
    </submittedName>
</protein>
<feature type="transmembrane region" description="Helical" evidence="6">
    <location>
        <begin position="305"/>
        <end position="326"/>
    </location>
</feature>
<feature type="transmembrane region" description="Helical" evidence="6">
    <location>
        <begin position="243"/>
        <end position="266"/>
    </location>
</feature>
<organism evidence="7 8">
    <name type="scientific">Nonomuraea soli</name>
    <dbReference type="NCBI Taxonomy" id="1032476"/>
    <lineage>
        <taxon>Bacteria</taxon>
        <taxon>Bacillati</taxon>
        <taxon>Actinomycetota</taxon>
        <taxon>Actinomycetes</taxon>
        <taxon>Streptosporangiales</taxon>
        <taxon>Streptosporangiaceae</taxon>
        <taxon>Nonomuraea</taxon>
    </lineage>
</organism>
<keyword evidence="4 6" id="KW-1133">Transmembrane helix</keyword>
<feature type="transmembrane region" description="Helical" evidence="6">
    <location>
        <begin position="278"/>
        <end position="298"/>
    </location>
</feature>
<proteinExistence type="predicted"/>
<feature type="transmembrane region" description="Helical" evidence="6">
    <location>
        <begin position="392"/>
        <end position="416"/>
    </location>
</feature>
<evidence type="ECO:0000256" key="5">
    <source>
        <dbReference type="ARBA" id="ARBA00023136"/>
    </source>
</evidence>
<feature type="transmembrane region" description="Helical" evidence="6">
    <location>
        <begin position="70"/>
        <end position="89"/>
    </location>
</feature>
<dbReference type="GO" id="GO:0005886">
    <property type="term" value="C:plasma membrane"/>
    <property type="evidence" value="ECO:0007669"/>
    <property type="project" value="UniProtKB-SubCell"/>
</dbReference>
<dbReference type="RefSeq" id="WP_181613108.1">
    <property type="nucleotide sequence ID" value="NZ_BAABAM010000004.1"/>
</dbReference>
<dbReference type="Proteomes" id="UP000530928">
    <property type="component" value="Unassembled WGS sequence"/>
</dbReference>
<dbReference type="PANTHER" id="PTHR23513">
    <property type="entry name" value="INTEGRAL MEMBRANE EFFLUX PROTEIN-RELATED"/>
    <property type="match status" value="1"/>
</dbReference>